<dbReference type="EMBL" id="JAMTCS010000002">
    <property type="protein sequence ID" value="MCP2263519.1"/>
    <property type="molecule type" value="Genomic_DNA"/>
</dbReference>
<feature type="transmembrane region" description="Helical" evidence="1">
    <location>
        <begin position="55"/>
        <end position="77"/>
    </location>
</feature>
<keyword evidence="1" id="KW-0812">Transmembrane</keyword>
<evidence type="ECO:0000256" key="1">
    <source>
        <dbReference type="SAM" id="Phobius"/>
    </source>
</evidence>
<gene>
    <name evidence="2" type="ORF">APR03_000850</name>
</gene>
<evidence type="ECO:0000313" key="2">
    <source>
        <dbReference type="EMBL" id="MCP2263519.1"/>
    </source>
</evidence>
<name>A0A9X2FYH7_9MICO</name>
<sequence>MNHDDHGWVDPADAGVLKQALGAMAGGVDPASATGPAATLPAMSRRVRRRRTVKAGGLGGGALALVGALVLGAAQLAPPDTSEVPPGSGAPELRVQDGYQPPWLAGTDLTCGMPAADLETTAPGWSVAVAGDLYTRTAEPGGSAARSWGLAATYREGAGSLETAPVLVWSQDGEVVDLGPSVERSRPAEPLLGGGDGTVEAVGGPASTCAPSTSGDDPDFETPLPAGEYEVRVVALPESEGRTGTVVSDAVRVRLDVDGAHVPGTPRTAGPRFELPEPVAGQVARFELDRTTDEHTATLTRGSTLPTTPMRVLAVCASTDPEDLLPVEVVRASTGDVIGAGQVTCDGHEAGSELADLDTAGAGEPVDLRLSVPDGASRVWVSFEPATPVGGDDGPECSARGYEPDYPVVDAMTQETWATAGSILVLAQVCDADALAAYARQHGAELMDGAASPEETFALPETDRGRYRALAGLVGGTTPAFSDGGADASVTWPRVVTPEFQDSDESWAELVAAGVLTQKEADAQRVTGYTGPRVGITVSGDWLSYTTGE</sequence>
<protein>
    <submittedName>
        <fullName evidence="2">Uncharacterized protein</fullName>
    </submittedName>
</protein>
<keyword evidence="1" id="KW-0472">Membrane</keyword>
<dbReference type="RefSeq" id="WP_253833113.1">
    <property type="nucleotide sequence ID" value="NZ_JAMTCS010000002.1"/>
</dbReference>
<dbReference type="AlphaFoldDB" id="A0A9X2FYH7"/>
<organism evidence="2 3">
    <name type="scientific">Promicromonospora thailandica</name>
    <dbReference type="NCBI Taxonomy" id="765201"/>
    <lineage>
        <taxon>Bacteria</taxon>
        <taxon>Bacillati</taxon>
        <taxon>Actinomycetota</taxon>
        <taxon>Actinomycetes</taxon>
        <taxon>Micrococcales</taxon>
        <taxon>Promicromonosporaceae</taxon>
        <taxon>Promicromonospora</taxon>
    </lineage>
</organism>
<reference evidence="2" key="1">
    <citation type="submission" date="2022-06" db="EMBL/GenBank/DDBJ databases">
        <title>Genomic Encyclopedia of Archaeal and Bacterial Type Strains, Phase II (KMG-II): from individual species to whole genera.</title>
        <authorList>
            <person name="Goeker M."/>
        </authorList>
    </citation>
    <scope>NUCLEOTIDE SEQUENCE</scope>
    <source>
        <strain evidence="2">DSM 26652</strain>
    </source>
</reference>
<evidence type="ECO:0000313" key="3">
    <source>
        <dbReference type="Proteomes" id="UP001139493"/>
    </source>
</evidence>
<dbReference type="Proteomes" id="UP001139493">
    <property type="component" value="Unassembled WGS sequence"/>
</dbReference>
<proteinExistence type="predicted"/>
<comment type="caution">
    <text evidence="2">The sequence shown here is derived from an EMBL/GenBank/DDBJ whole genome shotgun (WGS) entry which is preliminary data.</text>
</comment>
<keyword evidence="1" id="KW-1133">Transmembrane helix</keyword>
<accession>A0A9X2FYH7</accession>
<keyword evidence="3" id="KW-1185">Reference proteome</keyword>